<evidence type="ECO:0000256" key="1">
    <source>
        <dbReference type="SAM" id="MobiDB-lite"/>
    </source>
</evidence>
<evidence type="ECO:0000313" key="3">
    <source>
        <dbReference type="Proteomes" id="UP000320585"/>
    </source>
</evidence>
<feature type="region of interest" description="Disordered" evidence="1">
    <location>
        <begin position="94"/>
        <end position="154"/>
    </location>
</feature>
<dbReference type="Proteomes" id="UP000320585">
    <property type="component" value="Chromosome"/>
</dbReference>
<proteinExistence type="predicted"/>
<feature type="region of interest" description="Disordered" evidence="1">
    <location>
        <begin position="203"/>
        <end position="251"/>
    </location>
</feature>
<protein>
    <submittedName>
        <fullName evidence="2">Uncharacterized protein</fullName>
    </submittedName>
</protein>
<feature type="compositionally biased region" description="Basic and acidic residues" evidence="1">
    <location>
        <begin position="41"/>
        <end position="50"/>
    </location>
</feature>
<accession>A0A8E4G0C8</accession>
<dbReference type="GeneID" id="92715904"/>
<dbReference type="EMBL" id="AP019697">
    <property type="protein sequence ID" value="BBK24748.1"/>
    <property type="molecule type" value="Genomic_DNA"/>
</dbReference>
<keyword evidence="3" id="KW-1185">Reference proteome</keyword>
<reference evidence="3" key="1">
    <citation type="submission" date="2019-05" db="EMBL/GenBank/DDBJ databases">
        <title>Complete genome sequencing of Dialister sp. strain 5BBH33.</title>
        <authorList>
            <person name="Sakamoto M."/>
            <person name="Murakami T."/>
            <person name="Mori H."/>
        </authorList>
    </citation>
    <scope>NUCLEOTIDE SEQUENCE [LARGE SCALE GENOMIC DNA]</scope>
    <source>
        <strain evidence="3">5BBH33</strain>
    </source>
</reference>
<dbReference type="AlphaFoldDB" id="A0A8E4G0C8"/>
<feature type="compositionally biased region" description="Gly residues" evidence="1">
    <location>
        <begin position="30"/>
        <end position="39"/>
    </location>
</feature>
<evidence type="ECO:0000313" key="2">
    <source>
        <dbReference type="EMBL" id="BBK24748.1"/>
    </source>
</evidence>
<dbReference type="KEGG" id="dho:Dia5BBH33_06830"/>
<name>A0A8E4G0C8_9FIRM</name>
<gene>
    <name evidence="2" type="ORF">Dia5BBH33_06830</name>
</gene>
<organism evidence="2 3">
    <name type="scientific">Dialister hominis</name>
    <dbReference type="NCBI Taxonomy" id="2582419"/>
    <lineage>
        <taxon>Bacteria</taxon>
        <taxon>Bacillati</taxon>
        <taxon>Bacillota</taxon>
        <taxon>Negativicutes</taxon>
        <taxon>Veillonellales</taxon>
        <taxon>Veillonellaceae</taxon>
        <taxon>Dialister</taxon>
    </lineage>
</organism>
<feature type="region of interest" description="Disordered" evidence="1">
    <location>
        <begin position="1"/>
        <end position="50"/>
    </location>
</feature>
<sequence length="311" mass="34250">MDENNNRKGHSYTSKGPRGKRDFSKRGHGKPGFSGGRGAGHGKDFKDGKREFRRKLEPGVEFIDRKLGVGIVRKVSEDGITVVFGDLEKVIPRRKPEDRKPGGRFADKDRRGGRFEKSGRPPLKRTNAKGEPIEKKIFSFDPSEMKPAPVKKEEKDQQLLGLVVIDDVLGKGTASRITERGTYVTYEATGEHVMYPTGLPQKLLHSASPSNKKAKKDALPRGKGRTYTVPEGETRKEKAAPSTGSPKETRHGNTVYFELGIGTLVHSPLYGNGKISEIGSGRLTVAFDSGDQEFRYPQAFADGEIAVITED</sequence>
<dbReference type="OrthoDB" id="1633942at2"/>
<dbReference type="RefSeq" id="WP_143332393.1">
    <property type="nucleotide sequence ID" value="NZ_AP019697.1"/>
</dbReference>
<feature type="compositionally biased region" description="Basic and acidic residues" evidence="1">
    <location>
        <begin position="94"/>
        <end position="119"/>
    </location>
</feature>